<sequence length="54" mass="5771">MVLPTPLRSPAITNAIVNPFPKKNQSMPAIHSNTAILPLFPDQLPSGALPTPVR</sequence>
<dbReference type="EMBL" id="BA000039">
    <property type="protein sequence ID" value="BAC09399.1"/>
    <property type="molecule type" value="Genomic_DNA"/>
</dbReference>
<reference evidence="1 2" key="1">
    <citation type="journal article" date="2002" name="DNA Res.">
        <title>Complete genome structure of the thermophilic cyanobacterium Thermosynechococcus elongatus BP-1.</title>
        <authorList>
            <person name="Nakamura Y."/>
            <person name="Kaneko T."/>
            <person name="Sato S."/>
            <person name="Ikeuchi M."/>
            <person name="Katoh H."/>
            <person name="Sasamoto S."/>
            <person name="Watanabe A."/>
            <person name="Iriguchi M."/>
            <person name="Kawashima K."/>
            <person name="Kimura T."/>
            <person name="Kishida Y."/>
            <person name="Kiyokawa C."/>
            <person name="Kohara M."/>
            <person name="Matsumoto M."/>
            <person name="Matsuno A."/>
            <person name="Nakazaki N."/>
            <person name="Shimpo S."/>
            <person name="Sugimoto M."/>
            <person name="Takeuchi C."/>
            <person name="Yamada M."/>
            <person name="Tabata S."/>
        </authorList>
    </citation>
    <scope>NUCLEOTIDE SEQUENCE [LARGE SCALE GENOMIC DNA]</scope>
    <source>
        <strain evidence="2">IAM M-273 / NIES-2133 / BP-1</strain>
    </source>
</reference>
<dbReference type="Proteomes" id="UP000000440">
    <property type="component" value="Chromosome"/>
</dbReference>
<protein>
    <submittedName>
        <fullName evidence="1">Tsl1847 protein</fullName>
    </submittedName>
</protein>
<evidence type="ECO:0000313" key="1">
    <source>
        <dbReference type="EMBL" id="BAC09399.1"/>
    </source>
</evidence>
<dbReference type="KEGG" id="tel:tsl1847"/>
<dbReference type="STRING" id="197221.gene:10748453"/>
<evidence type="ECO:0000313" key="2">
    <source>
        <dbReference type="Proteomes" id="UP000000440"/>
    </source>
</evidence>
<organism evidence="1 2">
    <name type="scientific">Thermosynechococcus vestitus (strain NIES-2133 / IAM M-273 / BP-1)</name>
    <dbReference type="NCBI Taxonomy" id="197221"/>
    <lineage>
        <taxon>Bacteria</taxon>
        <taxon>Bacillati</taxon>
        <taxon>Cyanobacteriota</taxon>
        <taxon>Cyanophyceae</taxon>
        <taxon>Acaryochloridales</taxon>
        <taxon>Thermosynechococcaceae</taxon>
        <taxon>Thermosynechococcus</taxon>
    </lineage>
</organism>
<accession>Q8DHU8</accession>
<proteinExistence type="predicted"/>
<name>Q8DHU8_THEVB</name>
<keyword evidence="2" id="KW-1185">Reference proteome</keyword>
<dbReference type="AlphaFoldDB" id="Q8DHU8"/>
<dbReference type="EnsemblBacteria" id="BAC09399">
    <property type="protein sequence ID" value="BAC09399"/>
    <property type="gene ID" value="BAC09399"/>
</dbReference>
<gene>
    <name evidence="1" type="ordered locus">tsl1847</name>
</gene>